<dbReference type="RefSeq" id="WP_119481433.1">
    <property type="nucleotide sequence ID" value="NZ_QXTG01000001.1"/>
</dbReference>
<dbReference type="EMBL" id="QXTG01000001">
    <property type="protein sequence ID" value="RIX31071.1"/>
    <property type="molecule type" value="Genomic_DNA"/>
</dbReference>
<proteinExistence type="predicted"/>
<name>A0A3A1U3F2_9MICO</name>
<dbReference type="OrthoDB" id="4952043at2"/>
<dbReference type="Proteomes" id="UP000265742">
    <property type="component" value="Unassembled WGS sequence"/>
</dbReference>
<keyword evidence="3" id="KW-1185">Reference proteome</keyword>
<comment type="caution">
    <text evidence="2">The sequence shown here is derived from an EMBL/GenBank/DDBJ whole genome shotgun (WGS) entry which is preliminary data.</text>
</comment>
<dbReference type="AlphaFoldDB" id="A0A3A1U3F2"/>
<accession>A0A3A1U3F2</accession>
<organism evidence="2 3">
    <name type="scientific">Amnibacterium setariae</name>
    <dbReference type="NCBI Taxonomy" id="2306585"/>
    <lineage>
        <taxon>Bacteria</taxon>
        <taxon>Bacillati</taxon>
        <taxon>Actinomycetota</taxon>
        <taxon>Actinomycetes</taxon>
        <taxon>Micrococcales</taxon>
        <taxon>Microbacteriaceae</taxon>
        <taxon>Amnibacterium</taxon>
    </lineage>
</organism>
<reference evidence="3" key="1">
    <citation type="submission" date="2018-09" db="EMBL/GenBank/DDBJ databases">
        <authorList>
            <person name="Kim I."/>
        </authorList>
    </citation>
    <scope>NUCLEOTIDE SEQUENCE [LARGE SCALE GENOMIC DNA]</scope>
    <source>
        <strain evidence="3">DD4a</strain>
    </source>
</reference>
<evidence type="ECO:0000313" key="3">
    <source>
        <dbReference type="Proteomes" id="UP000265742"/>
    </source>
</evidence>
<dbReference type="InterPro" id="IPR036388">
    <property type="entry name" value="WH-like_DNA-bd_sf"/>
</dbReference>
<dbReference type="SUPFAM" id="SSF46785">
    <property type="entry name" value="Winged helix' DNA-binding domain"/>
    <property type="match status" value="1"/>
</dbReference>
<feature type="domain" description="Winged helix DNA-binding" evidence="1">
    <location>
        <begin position="16"/>
        <end position="97"/>
    </location>
</feature>
<dbReference type="PANTHER" id="PTHR37318:SF1">
    <property type="entry name" value="BSL7504 PROTEIN"/>
    <property type="match status" value="1"/>
</dbReference>
<dbReference type="InterPro" id="IPR027395">
    <property type="entry name" value="WH_DNA-bd_dom"/>
</dbReference>
<sequence length="103" mass="11067">MAAEPAFDEAIHAPSRLRLCGLLRPVEDAEFSALRATLDMSEANLSKTVKALVELGYAQVKKESSASRSDRRRTTSVSLTARGKRAFDGHVAALQRLAAGVVV</sequence>
<dbReference type="PANTHER" id="PTHR37318">
    <property type="entry name" value="BSL7504 PROTEIN"/>
    <property type="match status" value="1"/>
</dbReference>
<protein>
    <submittedName>
        <fullName evidence="2">Transcriptional regulator</fullName>
    </submittedName>
</protein>
<dbReference type="Gene3D" id="1.10.10.10">
    <property type="entry name" value="Winged helix-like DNA-binding domain superfamily/Winged helix DNA-binding domain"/>
    <property type="match status" value="1"/>
</dbReference>
<dbReference type="InterPro" id="IPR036390">
    <property type="entry name" value="WH_DNA-bd_sf"/>
</dbReference>
<gene>
    <name evidence="2" type="ORF">D1781_06780</name>
</gene>
<dbReference type="Pfam" id="PF13601">
    <property type="entry name" value="HTH_34"/>
    <property type="match status" value="1"/>
</dbReference>
<evidence type="ECO:0000313" key="2">
    <source>
        <dbReference type="EMBL" id="RIX31071.1"/>
    </source>
</evidence>
<evidence type="ECO:0000259" key="1">
    <source>
        <dbReference type="Pfam" id="PF13601"/>
    </source>
</evidence>